<dbReference type="PANTHER" id="PTHR42721">
    <property type="entry name" value="SUGAR HYDROLASE-RELATED"/>
    <property type="match status" value="1"/>
</dbReference>
<dbReference type="InterPro" id="IPR044993">
    <property type="entry name" value="BXL"/>
</dbReference>
<dbReference type="GO" id="GO:0045493">
    <property type="term" value="P:xylan catabolic process"/>
    <property type="evidence" value="ECO:0007669"/>
    <property type="project" value="InterPro"/>
</dbReference>
<dbReference type="PaxDb" id="29760-VIT_12s0121g00220.t01"/>
<dbReference type="Proteomes" id="UP000009183">
    <property type="component" value="Chromosome 12"/>
</dbReference>
<evidence type="ECO:0000313" key="1">
    <source>
        <dbReference type="EMBL" id="CBI40686.3"/>
    </source>
</evidence>
<dbReference type="EMBL" id="FN596758">
    <property type="protein sequence ID" value="CBI40686.3"/>
    <property type="molecule type" value="Genomic_DNA"/>
</dbReference>
<dbReference type="GO" id="GO:0009044">
    <property type="term" value="F:xylan 1,4-beta-xylosidase activity"/>
    <property type="evidence" value="ECO:0007669"/>
    <property type="project" value="InterPro"/>
</dbReference>
<dbReference type="OrthoDB" id="47059at2759"/>
<keyword evidence="2" id="KW-1185">Reference proteome</keyword>
<organism evidence="1 2">
    <name type="scientific">Vitis vinifera</name>
    <name type="common">Grape</name>
    <dbReference type="NCBI Taxonomy" id="29760"/>
    <lineage>
        <taxon>Eukaryota</taxon>
        <taxon>Viridiplantae</taxon>
        <taxon>Streptophyta</taxon>
        <taxon>Embryophyta</taxon>
        <taxon>Tracheophyta</taxon>
        <taxon>Spermatophyta</taxon>
        <taxon>Magnoliopsida</taxon>
        <taxon>eudicotyledons</taxon>
        <taxon>Gunneridae</taxon>
        <taxon>Pentapetalae</taxon>
        <taxon>rosids</taxon>
        <taxon>Vitales</taxon>
        <taxon>Vitaceae</taxon>
        <taxon>Viteae</taxon>
        <taxon>Vitis</taxon>
    </lineage>
</organism>
<dbReference type="eggNOG" id="ENOG502QQ55">
    <property type="taxonomic scope" value="Eukaryota"/>
</dbReference>
<protein>
    <submittedName>
        <fullName evidence="1">Uncharacterized protein</fullName>
    </submittedName>
</protein>
<accession>D7UD71</accession>
<proteinExistence type="predicted"/>
<dbReference type="AlphaFoldDB" id="D7UD71"/>
<dbReference type="HOGENOM" id="CLU_2019431_0_0_1"/>
<dbReference type="PANTHER" id="PTHR42721:SF14">
    <property type="entry name" value="BETA-D-XYLOSIDASE 4-RELATED"/>
    <property type="match status" value="1"/>
</dbReference>
<dbReference type="InParanoid" id="D7UD71"/>
<reference evidence="2" key="1">
    <citation type="journal article" date="2007" name="Nature">
        <title>The grapevine genome sequence suggests ancestral hexaploidization in major angiosperm phyla.</title>
        <authorList>
            <consortium name="The French-Italian Public Consortium for Grapevine Genome Characterization."/>
            <person name="Jaillon O."/>
            <person name="Aury J.-M."/>
            <person name="Noel B."/>
            <person name="Policriti A."/>
            <person name="Clepet C."/>
            <person name="Casagrande A."/>
            <person name="Choisne N."/>
            <person name="Aubourg S."/>
            <person name="Vitulo N."/>
            <person name="Jubin C."/>
            <person name="Vezzi A."/>
            <person name="Legeai F."/>
            <person name="Hugueney P."/>
            <person name="Dasilva C."/>
            <person name="Horner D."/>
            <person name="Mica E."/>
            <person name="Jublot D."/>
            <person name="Poulain J."/>
            <person name="Bruyere C."/>
            <person name="Billault A."/>
            <person name="Segurens B."/>
            <person name="Gouyvenoux M."/>
            <person name="Ugarte E."/>
            <person name="Cattonaro F."/>
            <person name="Anthouard V."/>
            <person name="Vico V."/>
            <person name="Del Fabbro C."/>
            <person name="Alaux M."/>
            <person name="Di Gaspero G."/>
            <person name="Dumas V."/>
            <person name="Felice N."/>
            <person name="Paillard S."/>
            <person name="Juman I."/>
            <person name="Moroldo M."/>
            <person name="Scalabrin S."/>
            <person name="Canaguier A."/>
            <person name="Le Clainche I."/>
            <person name="Malacrida G."/>
            <person name="Durand E."/>
            <person name="Pesole G."/>
            <person name="Laucou V."/>
            <person name="Chatelet P."/>
            <person name="Merdinoglu D."/>
            <person name="Delledonne M."/>
            <person name="Pezzotti M."/>
            <person name="Lecharny A."/>
            <person name="Scarpelli C."/>
            <person name="Artiguenave F."/>
            <person name="Pe M.E."/>
            <person name="Valle G."/>
            <person name="Morgante M."/>
            <person name="Caboche M."/>
            <person name="Adam-Blondon A.-F."/>
            <person name="Weissenbach J."/>
            <person name="Quetier F."/>
            <person name="Wincker P."/>
        </authorList>
    </citation>
    <scope>NUCLEOTIDE SEQUENCE [LARGE SCALE GENOMIC DNA]</scope>
    <source>
        <strain evidence="2">cv. Pinot noir / PN40024</strain>
    </source>
</reference>
<sequence length="123" mass="14382">MTKLQTSCGLVTLAKLVELPSRRDIWFLRSKGRLPMTYYPQSYVDKVPMTNINMRSNLANGYYGRTCWFYIRETIYTFTDGLRYTLFKHHLVQAPKSISIPLEEGHRCHSSKCKSMDVMEESC</sequence>
<evidence type="ECO:0000313" key="2">
    <source>
        <dbReference type="Proteomes" id="UP000009183"/>
    </source>
</evidence>
<name>D7UD71_VITVI</name>
<gene>
    <name evidence="1" type="ordered locus">VIT_12s0121g00220</name>
</gene>